<reference evidence="1 2" key="1">
    <citation type="journal article" date="2015" name="ISME J.">
        <title>Draft Genome Sequence of Streptomyces incarnatus NRRL8089, which Produces the Nucleoside Antibiotic Sinefungin.</title>
        <authorList>
            <person name="Oshima K."/>
            <person name="Hattori M."/>
            <person name="Shimizu H."/>
            <person name="Fukuda K."/>
            <person name="Nemoto M."/>
            <person name="Inagaki K."/>
            <person name="Tamura T."/>
        </authorList>
    </citation>
    <scope>NUCLEOTIDE SEQUENCE [LARGE SCALE GENOMIC DNA]</scope>
    <source>
        <strain evidence="1 2">FACHB-1277</strain>
    </source>
</reference>
<organism evidence="1 2">
    <name type="scientific">Pseudanabaena cinerea FACHB-1277</name>
    <dbReference type="NCBI Taxonomy" id="2949581"/>
    <lineage>
        <taxon>Bacteria</taxon>
        <taxon>Bacillati</taxon>
        <taxon>Cyanobacteriota</taxon>
        <taxon>Cyanophyceae</taxon>
        <taxon>Pseudanabaenales</taxon>
        <taxon>Pseudanabaenaceae</taxon>
        <taxon>Pseudanabaena</taxon>
        <taxon>Pseudanabaena cinerea</taxon>
    </lineage>
</organism>
<dbReference type="AlphaFoldDB" id="A0A926Z7Y8"/>
<keyword evidence="2" id="KW-1185">Reference proteome</keyword>
<name>A0A926Z7Y8_9CYAN</name>
<evidence type="ECO:0000313" key="1">
    <source>
        <dbReference type="EMBL" id="MBD2152118.1"/>
    </source>
</evidence>
<proteinExistence type="predicted"/>
<accession>A0A926Z7Y8</accession>
<comment type="caution">
    <text evidence="1">The sequence shown here is derived from an EMBL/GenBank/DDBJ whole genome shotgun (WGS) entry which is preliminary data.</text>
</comment>
<sequence>MQLIYGVDFTSAPSKTKPIVCAIAQLHPSNCSISTLTIEGFERFDDLEIFMDFLRRSPKWIAGVDFPLGLPRRLIENLQWGSWQAYVQRVGQMTKQEFVETLNQYRQGRAVGDREHLRETDRLRGAISPMKVYGVPVGKMFFAGAPRMLKAGFSILPCYPTQDSRIVMEVYPALVARSLIDKKTGKQSYKSDTRQKQTTAMYDLRQQMINAWRRSPDYHPIQAQYQLQLAISDRLCDECVADATGDTIDAIFASIQAAWSWQQPNLGIPESCDRLEGWICGF</sequence>
<dbReference type="RefSeq" id="WP_190352527.1">
    <property type="nucleotide sequence ID" value="NZ_JACJPY010000082.1"/>
</dbReference>
<protein>
    <submittedName>
        <fullName evidence="1">DUF429 domain-containing protein</fullName>
    </submittedName>
</protein>
<evidence type="ECO:0000313" key="2">
    <source>
        <dbReference type="Proteomes" id="UP000631421"/>
    </source>
</evidence>
<gene>
    <name evidence="1" type="ORF">H6F44_18620</name>
</gene>
<dbReference type="EMBL" id="JACJPY010000082">
    <property type="protein sequence ID" value="MBD2152118.1"/>
    <property type="molecule type" value="Genomic_DNA"/>
</dbReference>
<dbReference type="Proteomes" id="UP000631421">
    <property type="component" value="Unassembled WGS sequence"/>
</dbReference>